<evidence type="ECO:0000256" key="5">
    <source>
        <dbReference type="ARBA" id="ARBA00022692"/>
    </source>
</evidence>
<comment type="subcellular location">
    <subcellularLocation>
        <location evidence="1">Cell inner membrane</location>
        <topology evidence="1">Single-pass type II membrane protein</topology>
        <orientation evidence="1">Periplasmic side</orientation>
    </subcellularLocation>
</comment>
<dbReference type="Gene3D" id="3.10.50.40">
    <property type="match status" value="1"/>
</dbReference>
<evidence type="ECO:0000256" key="11">
    <source>
        <dbReference type="ARBA" id="ARBA00038408"/>
    </source>
</evidence>
<dbReference type="InterPro" id="IPR027304">
    <property type="entry name" value="Trigger_fact/SurA_dom_sf"/>
</dbReference>
<name>A0ABW5DGA7_9HYPH</name>
<evidence type="ECO:0000256" key="10">
    <source>
        <dbReference type="ARBA" id="ARBA00031484"/>
    </source>
</evidence>
<dbReference type="InterPro" id="IPR052029">
    <property type="entry name" value="PpiD_chaperone"/>
</dbReference>
<dbReference type="EMBL" id="JBHUIR010000017">
    <property type="protein sequence ID" value="MFD2259051.1"/>
    <property type="molecule type" value="Genomic_DNA"/>
</dbReference>
<evidence type="ECO:0000256" key="15">
    <source>
        <dbReference type="SAM" id="Phobius"/>
    </source>
</evidence>
<evidence type="ECO:0000313" key="18">
    <source>
        <dbReference type="Proteomes" id="UP001597373"/>
    </source>
</evidence>
<keyword evidence="14 17" id="KW-0413">Isomerase</keyword>
<keyword evidence="5 15" id="KW-0812">Transmembrane</keyword>
<evidence type="ECO:0000256" key="4">
    <source>
        <dbReference type="ARBA" id="ARBA00022519"/>
    </source>
</evidence>
<dbReference type="InterPro" id="IPR000297">
    <property type="entry name" value="PPIase_PpiC"/>
</dbReference>
<keyword evidence="6 15" id="KW-1133">Transmembrane helix</keyword>
<dbReference type="InterPro" id="IPR046357">
    <property type="entry name" value="PPIase_dom_sf"/>
</dbReference>
<evidence type="ECO:0000259" key="16">
    <source>
        <dbReference type="PROSITE" id="PS50198"/>
    </source>
</evidence>
<organism evidence="17 18">
    <name type="scientific">Chelativorans composti</name>
    <dbReference type="NCBI Taxonomy" id="768533"/>
    <lineage>
        <taxon>Bacteria</taxon>
        <taxon>Pseudomonadati</taxon>
        <taxon>Pseudomonadota</taxon>
        <taxon>Alphaproteobacteria</taxon>
        <taxon>Hyphomicrobiales</taxon>
        <taxon>Phyllobacteriaceae</taxon>
        <taxon>Chelativorans</taxon>
    </lineage>
</organism>
<evidence type="ECO:0000256" key="13">
    <source>
        <dbReference type="ARBA" id="ARBA00042775"/>
    </source>
</evidence>
<gene>
    <name evidence="17" type="ORF">ACFSMZ_04655</name>
</gene>
<evidence type="ECO:0000256" key="8">
    <source>
        <dbReference type="ARBA" id="ARBA00023186"/>
    </source>
</evidence>
<evidence type="ECO:0000256" key="2">
    <source>
        <dbReference type="ARBA" id="ARBA00018370"/>
    </source>
</evidence>
<dbReference type="Proteomes" id="UP001597373">
    <property type="component" value="Unassembled WGS sequence"/>
</dbReference>
<evidence type="ECO:0000256" key="14">
    <source>
        <dbReference type="PROSITE-ProRule" id="PRU00278"/>
    </source>
</evidence>
<dbReference type="SUPFAM" id="SSF54534">
    <property type="entry name" value="FKBP-like"/>
    <property type="match status" value="1"/>
</dbReference>
<proteinExistence type="inferred from homology"/>
<keyword evidence="4" id="KW-0997">Cell inner membrane</keyword>
<accession>A0ABW5DGA7</accession>
<evidence type="ECO:0000256" key="7">
    <source>
        <dbReference type="ARBA" id="ARBA00023136"/>
    </source>
</evidence>
<comment type="similarity">
    <text evidence="11">Belongs to the PpiD chaperone family.</text>
</comment>
<evidence type="ECO:0000256" key="6">
    <source>
        <dbReference type="ARBA" id="ARBA00022989"/>
    </source>
</evidence>
<feature type="domain" description="PpiC" evidence="16">
    <location>
        <begin position="267"/>
        <end position="354"/>
    </location>
</feature>
<dbReference type="PANTHER" id="PTHR47529:SF1">
    <property type="entry name" value="PERIPLASMIC CHAPERONE PPID"/>
    <property type="match status" value="1"/>
</dbReference>
<dbReference type="PANTHER" id="PTHR47529">
    <property type="entry name" value="PEPTIDYL-PROLYL CIS-TRANS ISOMERASE D"/>
    <property type="match status" value="1"/>
</dbReference>
<keyword evidence="8" id="KW-0143">Chaperone</keyword>
<evidence type="ECO:0000256" key="12">
    <source>
        <dbReference type="ARBA" id="ARBA00040743"/>
    </source>
</evidence>
<dbReference type="RefSeq" id="WP_345100414.1">
    <property type="nucleotide sequence ID" value="NZ_BAABGS010000074.1"/>
</dbReference>
<keyword evidence="14" id="KW-0697">Rotamase</keyword>
<evidence type="ECO:0000256" key="1">
    <source>
        <dbReference type="ARBA" id="ARBA00004382"/>
    </source>
</evidence>
<keyword evidence="3" id="KW-1003">Cell membrane</keyword>
<dbReference type="PROSITE" id="PS50198">
    <property type="entry name" value="PPIC_PPIASE_2"/>
    <property type="match status" value="1"/>
</dbReference>
<dbReference type="Pfam" id="PF13624">
    <property type="entry name" value="SurA_N_3"/>
    <property type="match status" value="1"/>
</dbReference>
<sequence length="631" mass="68285">MLDSLRNAANTWIAKLLLAILVVSFGIWGISGQMLMDPTGGSVVTVGGTSVSAMDYRLAYDRRVSELSRQLGTQLTRAQAEALGISEQVLSEVTVGALLDEMARKMGLGVSRESIAELAAADPAFKGPDGRFNVAQFDYILQQIGMTRDAYLRNQTAAARRQQIVDALATGVKAPDTLLASMARYRGEDRTIEYVALPRSLVEPVEAPSDDALKAYFEEHKAGYAAPEYRTISFVKLEPEDIADPDAVSDEDIERYYEQNRASYTVPERRTIEQINFDSEEAASTAVESLKSGVTFEDLVQLQGKKPEDVNLGSLTHAQIADKTIADAAFSLAENQVSDIVNGMFGPVILRVTKIEPEKVTPLAEVKDRIRKELAISDATRQIQDAYDAYEDARAGGATLAEAAQSLGLQVRTVKAISRGGEDQNGNVVSDLPAAPRLLAAAFETDEGIENAPIDVGSHGYLFYEVDEIIPARDRTLDEVRDRVVADWTREEVAKRLKAKAEELAKAVRDGTRTLDQVASEFGLEKITKRGLKREANDPDLGRPGVTAVFGIPQGSVGSFANPAGDGEFLFQVTEVFQPASASAESVPADVARAVGNTMTQDLLVQLAARLQADLGVTVNRAAVQQALTLF</sequence>
<dbReference type="GO" id="GO:0016853">
    <property type="term" value="F:isomerase activity"/>
    <property type="evidence" value="ECO:0007669"/>
    <property type="project" value="UniProtKB-KW"/>
</dbReference>
<keyword evidence="18" id="KW-1185">Reference proteome</keyword>
<evidence type="ECO:0000313" key="17">
    <source>
        <dbReference type="EMBL" id="MFD2259051.1"/>
    </source>
</evidence>
<dbReference type="Pfam" id="PF13145">
    <property type="entry name" value="Rotamase_2"/>
    <property type="match status" value="1"/>
</dbReference>
<dbReference type="SUPFAM" id="SSF109998">
    <property type="entry name" value="Triger factor/SurA peptide-binding domain-like"/>
    <property type="match status" value="1"/>
</dbReference>
<comment type="caution">
    <text evidence="17">The sequence shown here is derived from an EMBL/GenBank/DDBJ whole genome shotgun (WGS) entry which is preliminary data.</text>
</comment>
<keyword evidence="7 15" id="KW-0472">Membrane</keyword>
<protein>
    <recommendedName>
        <fullName evidence="2">Parvulin-like PPIase</fullName>
    </recommendedName>
    <alternativeName>
        <fullName evidence="9">Peptidyl-prolyl cis-trans isomerase plp</fullName>
    </alternativeName>
    <alternativeName>
        <fullName evidence="12">Periplasmic chaperone PpiD</fullName>
    </alternativeName>
    <alternativeName>
        <fullName evidence="13">Periplasmic folding chaperone</fullName>
    </alternativeName>
    <alternativeName>
        <fullName evidence="10">Rotamase plp</fullName>
    </alternativeName>
</protein>
<evidence type="ECO:0000256" key="3">
    <source>
        <dbReference type="ARBA" id="ARBA00022475"/>
    </source>
</evidence>
<reference evidence="18" key="1">
    <citation type="journal article" date="2019" name="Int. J. Syst. Evol. Microbiol.">
        <title>The Global Catalogue of Microorganisms (GCM) 10K type strain sequencing project: providing services to taxonomists for standard genome sequencing and annotation.</title>
        <authorList>
            <consortium name="The Broad Institute Genomics Platform"/>
            <consortium name="The Broad Institute Genome Sequencing Center for Infectious Disease"/>
            <person name="Wu L."/>
            <person name="Ma J."/>
        </authorList>
    </citation>
    <scope>NUCLEOTIDE SEQUENCE [LARGE SCALE GENOMIC DNA]</scope>
    <source>
        <strain evidence="18">KCTC 23707</strain>
    </source>
</reference>
<feature type="transmembrane region" description="Helical" evidence="15">
    <location>
        <begin position="12"/>
        <end position="30"/>
    </location>
</feature>
<evidence type="ECO:0000256" key="9">
    <source>
        <dbReference type="ARBA" id="ARBA00030642"/>
    </source>
</evidence>